<proteinExistence type="predicted"/>
<sequence length="75" mass="8553">MDFYEKPGCHLCEDALSVVSAEVERTGATLRRHNILEDRELQRQYGELIPVVVIDGVQHSTWFVQDARLRAALAE</sequence>
<evidence type="ECO:0000313" key="1">
    <source>
        <dbReference type="EMBL" id="MDJ1372300.1"/>
    </source>
</evidence>
<reference evidence="1" key="1">
    <citation type="submission" date="2018-03" db="EMBL/GenBank/DDBJ databases">
        <authorList>
            <person name="Nunes O.C."/>
            <person name="Lopes A.R."/>
            <person name="Froufe H."/>
            <person name="Munoz-Merida A."/>
            <person name="Barroso C."/>
            <person name="Egas C."/>
        </authorList>
    </citation>
    <scope>NUCLEOTIDE SEQUENCE</scope>
    <source>
        <strain evidence="1">ON4</strain>
    </source>
</reference>
<name>A0ABT7CB04_9MICO</name>
<dbReference type="InterPro" id="IPR036249">
    <property type="entry name" value="Thioredoxin-like_sf"/>
</dbReference>
<dbReference type="Gene3D" id="3.40.30.10">
    <property type="entry name" value="Glutaredoxin"/>
    <property type="match status" value="1"/>
</dbReference>
<reference evidence="1" key="2">
    <citation type="journal article" date="2022" name="Sci. Rep.">
        <title>In silico prediction of the enzymes involved in the degradation of the herbicide molinate by Gulosibacter molinativorax ON4T.</title>
        <authorList>
            <person name="Lopes A.R."/>
            <person name="Bunin E."/>
            <person name="Viana A.T."/>
            <person name="Froufe H."/>
            <person name="Munoz-Merida A."/>
            <person name="Pinho D."/>
            <person name="Figueiredo J."/>
            <person name="Barroso C."/>
            <person name="Vaz-Moreira I."/>
            <person name="Bellanger X."/>
            <person name="Egas C."/>
            <person name="Nunes O.C."/>
        </authorList>
    </citation>
    <scope>NUCLEOTIDE SEQUENCE</scope>
    <source>
        <strain evidence="1">ON4</strain>
    </source>
</reference>
<dbReference type="SUPFAM" id="SSF52833">
    <property type="entry name" value="Thioredoxin-like"/>
    <property type="match status" value="1"/>
</dbReference>
<organism evidence="1 2">
    <name type="scientific">Gulosibacter molinativorax</name>
    <dbReference type="NCBI Taxonomy" id="256821"/>
    <lineage>
        <taxon>Bacteria</taxon>
        <taxon>Bacillati</taxon>
        <taxon>Actinomycetota</taxon>
        <taxon>Actinomycetes</taxon>
        <taxon>Micrococcales</taxon>
        <taxon>Microbacteriaceae</taxon>
        <taxon>Gulosibacter</taxon>
    </lineage>
</organism>
<protein>
    <submittedName>
        <fullName evidence="1">Glutaredoxin family protein</fullName>
    </submittedName>
</protein>
<comment type="caution">
    <text evidence="1">The sequence shown here is derived from an EMBL/GenBank/DDBJ whole genome shotgun (WGS) entry which is preliminary data.</text>
</comment>
<dbReference type="Pfam" id="PF05768">
    <property type="entry name" value="Glrx-like"/>
    <property type="match status" value="1"/>
</dbReference>
<accession>A0ABT7CB04</accession>
<gene>
    <name evidence="1" type="ORF">C7K25_13135</name>
</gene>
<keyword evidence="2" id="KW-1185">Reference proteome</keyword>
<dbReference type="InterPro" id="IPR008554">
    <property type="entry name" value="Glutaredoxin-like"/>
</dbReference>
<dbReference type="EMBL" id="PXVD01000023">
    <property type="protein sequence ID" value="MDJ1372300.1"/>
    <property type="molecule type" value="Genomic_DNA"/>
</dbReference>
<evidence type="ECO:0000313" key="2">
    <source>
        <dbReference type="Proteomes" id="UP001170379"/>
    </source>
</evidence>
<dbReference type="Proteomes" id="UP001170379">
    <property type="component" value="Unassembled WGS sequence"/>
</dbReference>